<feature type="transmembrane region" description="Helical" evidence="2">
    <location>
        <begin position="45"/>
        <end position="65"/>
    </location>
</feature>
<feature type="transmembrane region" description="Helical" evidence="2">
    <location>
        <begin position="176"/>
        <end position="199"/>
    </location>
</feature>
<evidence type="ECO:0000256" key="1">
    <source>
        <dbReference type="SAM" id="MobiDB-lite"/>
    </source>
</evidence>
<feature type="transmembrane region" description="Helical" evidence="2">
    <location>
        <begin position="77"/>
        <end position="95"/>
    </location>
</feature>
<dbReference type="PANTHER" id="PTHR11360">
    <property type="entry name" value="MONOCARBOXYLATE TRANSPORTER"/>
    <property type="match status" value="1"/>
</dbReference>
<name>A0AAE1NGD2_9EUCA</name>
<comment type="caution">
    <text evidence="3">The sequence shown here is derived from an EMBL/GenBank/DDBJ whole genome shotgun (WGS) entry which is preliminary data.</text>
</comment>
<dbReference type="EMBL" id="JAWZYT010006402">
    <property type="protein sequence ID" value="KAK4288241.1"/>
    <property type="molecule type" value="Genomic_DNA"/>
</dbReference>
<accession>A0AAE1NGD2</accession>
<dbReference type="AlphaFoldDB" id="A0AAE1NGD2"/>
<feature type="transmembrane region" description="Helical" evidence="2">
    <location>
        <begin position="6"/>
        <end position="24"/>
    </location>
</feature>
<dbReference type="InterPro" id="IPR036259">
    <property type="entry name" value="MFS_trans_sf"/>
</dbReference>
<evidence type="ECO:0000256" key="2">
    <source>
        <dbReference type="SAM" id="Phobius"/>
    </source>
</evidence>
<feature type="region of interest" description="Disordered" evidence="1">
    <location>
        <begin position="460"/>
        <end position="532"/>
    </location>
</feature>
<dbReference type="PANTHER" id="PTHR11360:SF251">
    <property type="entry name" value="MAJOR FACILITATOR SUPERFAMILY (MFS) PROFILE DOMAIN-CONTAINING PROTEIN"/>
    <property type="match status" value="1"/>
</dbReference>
<gene>
    <name evidence="3" type="ORF">Pmani_038723</name>
</gene>
<dbReference type="Pfam" id="PF07690">
    <property type="entry name" value="MFS_1"/>
    <property type="match status" value="1"/>
</dbReference>
<protein>
    <submittedName>
        <fullName evidence="3">Uncharacterized protein</fullName>
    </submittedName>
</protein>
<dbReference type="Gene3D" id="1.20.1250.20">
    <property type="entry name" value="MFS general substrate transporter like domains"/>
    <property type="match status" value="1"/>
</dbReference>
<feature type="compositionally biased region" description="Polar residues" evidence="1">
    <location>
        <begin position="462"/>
        <end position="471"/>
    </location>
</feature>
<feature type="transmembrane region" description="Helical" evidence="2">
    <location>
        <begin position="211"/>
        <end position="230"/>
    </location>
</feature>
<dbReference type="GO" id="GO:0022857">
    <property type="term" value="F:transmembrane transporter activity"/>
    <property type="evidence" value="ECO:0007669"/>
    <property type="project" value="InterPro"/>
</dbReference>
<sequence>MFTSFASQFHQLFFSYGTVIGIGVGMTRDSSTLMVGQYFKRRREFVEIMVVSGSGLGITLMSLFIRGAIGSIGWRLGLQAVTGVIFLTFLMGTFYRSASLYHPQRRAILHLKNQKRKVKEKNRQDDKPPFFDIATLKSRTVQILLVSIGLSSFGITTPIIYLAHQAQAEGLGDSSVLLLQTYLGLGWVLGCCAFGFVVLQKNTECRVGRQYLCQASMFLCGVSTLAFTAVEGYHGYVLFAWLYGIFCGGFHYSLKMYTYEKVRARNFARTWGFVQCSQAIPTAIGVPITGYINIGYGDKAGYYFSSTFVIFGSMTIFLIDIHRRNAARHKHTHTTGGDQTCVKQTCPESQRRDSLAQLTKQIPRPYQSPPTNLALLQQRSFPYEVPDARNKPELTCISEEGIADMDLPDHLLEELEYLGDCITSCNKVENYLIMSEYENNLGKTTELPCILDKKGRKKLASLSRQSSSLNCKDSPKKKDRPPDRGNSASSSSSSSNQDPIKEMSQSTSQRGLPSSNKSGNNRSITIIEEASV</sequence>
<evidence type="ECO:0000313" key="3">
    <source>
        <dbReference type="EMBL" id="KAK4288241.1"/>
    </source>
</evidence>
<keyword evidence="4" id="KW-1185">Reference proteome</keyword>
<evidence type="ECO:0000313" key="4">
    <source>
        <dbReference type="Proteomes" id="UP001292094"/>
    </source>
</evidence>
<keyword evidence="2" id="KW-0812">Transmembrane</keyword>
<feature type="compositionally biased region" description="Basic and acidic residues" evidence="1">
    <location>
        <begin position="473"/>
        <end position="483"/>
    </location>
</feature>
<feature type="transmembrane region" description="Helical" evidence="2">
    <location>
        <begin position="143"/>
        <end position="164"/>
    </location>
</feature>
<reference evidence="3" key="1">
    <citation type="submission" date="2023-11" db="EMBL/GenBank/DDBJ databases">
        <title>Genome assemblies of two species of porcelain crab, Petrolisthes cinctipes and Petrolisthes manimaculis (Anomura: Porcellanidae).</title>
        <authorList>
            <person name="Angst P."/>
        </authorList>
    </citation>
    <scope>NUCLEOTIDE SEQUENCE</scope>
    <source>
        <strain evidence="3">PB745_02</strain>
        <tissue evidence="3">Gill</tissue>
    </source>
</reference>
<dbReference type="Proteomes" id="UP001292094">
    <property type="component" value="Unassembled WGS sequence"/>
</dbReference>
<feature type="transmembrane region" description="Helical" evidence="2">
    <location>
        <begin position="266"/>
        <end position="288"/>
    </location>
</feature>
<keyword evidence="2" id="KW-0472">Membrane</keyword>
<keyword evidence="2" id="KW-1133">Transmembrane helix</keyword>
<organism evidence="3 4">
    <name type="scientific">Petrolisthes manimaculis</name>
    <dbReference type="NCBI Taxonomy" id="1843537"/>
    <lineage>
        <taxon>Eukaryota</taxon>
        <taxon>Metazoa</taxon>
        <taxon>Ecdysozoa</taxon>
        <taxon>Arthropoda</taxon>
        <taxon>Crustacea</taxon>
        <taxon>Multicrustacea</taxon>
        <taxon>Malacostraca</taxon>
        <taxon>Eumalacostraca</taxon>
        <taxon>Eucarida</taxon>
        <taxon>Decapoda</taxon>
        <taxon>Pleocyemata</taxon>
        <taxon>Anomura</taxon>
        <taxon>Galatheoidea</taxon>
        <taxon>Porcellanidae</taxon>
        <taxon>Petrolisthes</taxon>
    </lineage>
</organism>
<feature type="transmembrane region" description="Helical" evidence="2">
    <location>
        <begin position="236"/>
        <end position="254"/>
    </location>
</feature>
<dbReference type="InterPro" id="IPR011701">
    <property type="entry name" value="MFS"/>
</dbReference>
<proteinExistence type="predicted"/>
<dbReference type="SUPFAM" id="SSF103473">
    <property type="entry name" value="MFS general substrate transporter"/>
    <property type="match status" value="1"/>
</dbReference>
<feature type="transmembrane region" description="Helical" evidence="2">
    <location>
        <begin position="300"/>
        <end position="321"/>
    </location>
</feature>
<dbReference type="InterPro" id="IPR050327">
    <property type="entry name" value="Proton-linked_MCT"/>
</dbReference>
<feature type="compositionally biased region" description="Polar residues" evidence="1">
    <location>
        <begin position="503"/>
        <end position="524"/>
    </location>
</feature>